<evidence type="ECO:0000256" key="8">
    <source>
        <dbReference type="SAM" id="Coils"/>
    </source>
</evidence>
<evidence type="ECO:0000256" key="2">
    <source>
        <dbReference type="ARBA" id="ARBA00022448"/>
    </source>
</evidence>
<proteinExistence type="predicted"/>
<dbReference type="PANTHER" id="PTHR13257">
    <property type="entry name" value="NUCLEOPORIN NUP84-RELATED"/>
    <property type="match status" value="1"/>
</dbReference>
<dbReference type="AlphaFoldDB" id="A0AAV9IC04"/>
<comment type="caution">
    <text evidence="9">The sequence shown here is derived from an EMBL/GenBank/DDBJ whole genome shotgun (WGS) entry which is preliminary data.</text>
</comment>
<dbReference type="GO" id="GO:0006606">
    <property type="term" value="P:protein import into nucleus"/>
    <property type="evidence" value="ECO:0007669"/>
    <property type="project" value="TreeGrafter"/>
</dbReference>
<dbReference type="Proteomes" id="UP001300502">
    <property type="component" value="Unassembled WGS sequence"/>
</dbReference>
<evidence type="ECO:0008006" key="11">
    <source>
        <dbReference type="Google" id="ProtNLM"/>
    </source>
</evidence>
<keyword evidence="7" id="KW-0539">Nucleus</keyword>
<evidence type="ECO:0000256" key="1">
    <source>
        <dbReference type="ARBA" id="ARBA00004567"/>
    </source>
</evidence>
<sequence>MNASEWIKSLSKIVKEDSSSTRKTCTRLGSSLVSLSKDYYLLLCSQNVCYLLEHKQDTVPAAIQVHWSITLSFEASAIRLHPNGNFGALVGERGVACFSYDVSSLKWKISNRRQVVIDVVEIGRSRSHSGLFDLRADLTVVDLCWHPSSTSHLCLLTSDNTLWFWNVFEDVEEEEQRLSIHLPDSSKVASFAFGTGPGWEFFTVYITSSRGRIYFLCPVYPFGCLIPRQLLDNLHKEFEVGGSFQEKYPAQKLQFEDRSINSPITSMTTTTTATKENIDSESFSMRESITMSESARQKRLFLEECLMAYEGNDTKYNDTSSYLPLGRTISRWEPSLQGPIHIEKEESRNSAFYQGEDYYIFFVQTSCTFPSLIHMSSRGYIRIYIQLGQIEPQFTNKETESESSLSDESLRFILFENIELSTRMTKESCCPILFRDFGESVWYHNKRLANHLKETGAMFLIGMDSELYLLRIPWLYTTFEELNNGTEFTLSNIQMLAMNPNASQTEASSIRCRCVRGVAFFMETECLGIIVNFINNHMIWVPLVHFPQSRKPWDEWTSMASELDILLRQFDDEGAHSQRPLEKRCAELLNLIAKPPRYAGGKELNIDNVELEASLRFLQEAVSKYREEYISNFEKLSLILSDAMDKIPKGLERVERRLEKIQAMLKESQLTLENLENKLSLCKKISQSLVERAQIIREALIEGRGRLSKAEVAWSERIVAQRKDISRYQNRMKEVKKSVENAFQDAGKKSSEKSSCFTKEELDSIYQSLNEHTAVLNKLFTMATKLEQGSSGKHTSGRNK</sequence>
<keyword evidence="10" id="KW-1185">Reference proteome</keyword>
<keyword evidence="5" id="KW-0811">Translocation</keyword>
<keyword evidence="3" id="KW-0509">mRNA transport</keyword>
<evidence type="ECO:0000256" key="4">
    <source>
        <dbReference type="ARBA" id="ARBA00022927"/>
    </source>
</evidence>
<dbReference type="GO" id="GO:0017056">
    <property type="term" value="F:structural constituent of nuclear pore"/>
    <property type="evidence" value="ECO:0007669"/>
    <property type="project" value="InterPro"/>
</dbReference>
<evidence type="ECO:0000256" key="5">
    <source>
        <dbReference type="ARBA" id="ARBA00023010"/>
    </source>
</evidence>
<feature type="coiled-coil region" evidence="8">
    <location>
        <begin position="608"/>
        <end position="692"/>
    </location>
</feature>
<accession>A0AAV9IC04</accession>
<reference evidence="9 10" key="1">
    <citation type="submission" date="2022-07" db="EMBL/GenBank/DDBJ databases">
        <title>Genome-wide signatures of adaptation to extreme environments.</title>
        <authorList>
            <person name="Cho C.H."/>
            <person name="Yoon H.S."/>
        </authorList>
    </citation>
    <scope>NUCLEOTIDE SEQUENCE [LARGE SCALE GENOMIC DNA]</scope>
    <source>
        <strain evidence="9 10">108.79 E11</strain>
    </source>
</reference>
<gene>
    <name evidence="9" type="ORF">GAYE_SCF07G2840</name>
</gene>
<evidence type="ECO:0000256" key="3">
    <source>
        <dbReference type="ARBA" id="ARBA00022816"/>
    </source>
</evidence>
<comment type="subcellular location">
    <subcellularLocation>
        <location evidence="1">Nucleus</location>
        <location evidence="1">Nuclear pore complex</location>
    </subcellularLocation>
</comment>
<evidence type="ECO:0000313" key="9">
    <source>
        <dbReference type="EMBL" id="KAK4524937.1"/>
    </source>
</evidence>
<dbReference type="InterPro" id="IPR036322">
    <property type="entry name" value="WD40_repeat_dom_sf"/>
</dbReference>
<keyword evidence="2" id="KW-0813">Transport</keyword>
<keyword evidence="4" id="KW-0653">Protein transport</keyword>
<feature type="coiled-coil region" evidence="8">
    <location>
        <begin position="718"/>
        <end position="745"/>
    </location>
</feature>
<organism evidence="9 10">
    <name type="scientific">Galdieria yellowstonensis</name>
    <dbReference type="NCBI Taxonomy" id="3028027"/>
    <lineage>
        <taxon>Eukaryota</taxon>
        <taxon>Rhodophyta</taxon>
        <taxon>Bangiophyceae</taxon>
        <taxon>Galdieriales</taxon>
        <taxon>Galdieriaceae</taxon>
        <taxon>Galdieria</taxon>
    </lineage>
</organism>
<keyword evidence="8" id="KW-0175">Coiled coil</keyword>
<dbReference type="GO" id="GO:0000056">
    <property type="term" value="P:ribosomal small subunit export from nucleus"/>
    <property type="evidence" value="ECO:0007669"/>
    <property type="project" value="InterPro"/>
</dbReference>
<dbReference type="GO" id="GO:0005643">
    <property type="term" value="C:nuclear pore"/>
    <property type="evidence" value="ECO:0007669"/>
    <property type="project" value="UniProtKB-SubCell"/>
</dbReference>
<protein>
    <recommendedName>
        <fullName evidence="11">Nuclear pore complex protein Nup88</fullName>
    </recommendedName>
</protein>
<dbReference type="SUPFAM" id="SSF50978">
    <property type="entry name" value="WD40 repeat-like"/>
    <property type="match status" value="1"/>
</dbReference>
<dbReference type="GO" id="GO:0006406">
    <property type="term" value="P:mRNA export from nucleus"/>
    <property type="evidence" value="ECO:0007669"/>
    <property type="project" value="TreeGrafter"/>
</dbReference>
<evidence type="ECO:0000256" key="6">
    <source>
        <dbReference type="ARBA" id="ARBA00023132"/>
    </source>
</evidence>
<name>A0AAV9IC04_9RHOD</name>
<dbReference type="EMBL" id="JANCYU010000027">
    <property type="protein sequence ID" value="KAK4524937.1"/>
    <property type="molecule type" value="Genomic_DNA"/>
</dbReference>
<keyword evidence="6" id="KW-0906">Nuclear pore complex</keyword>
<dbReference type="InterPro" id="IPR037700">
    <property type="entry name" value="NUP88/NUP82"/>
</dbReference>
<dbReference type="PANTHER" id="PTHR13257:SF0">
    <property type="entry name" value="NUCLEAR PORE COMPLEX PROTEIN NUP88"/>
    <property type="match status" value="1"/>
</dbReference>
<evidence type="ECO:0000313" key="10">
    <source>
        <dbReference type="Proteomes" id="UP001300502"/>
    </source>
</evidence>
<evidence type="ECO:0000256" key="7">
    <source>
        <dbReference type="ARBA" id="ARBA00023242"/>
    </source>
</evidence>
<dbReference type="GO" id="GO:0000055">
    <property type="term" value="P:ribosomal large subunit export from nucleus"/>
    <property type="evidence" value="ECO:0007669"/>
    <property type="project" value="InterPro"/>
</dbReference>